<dbReference type="Proteomes" id="UP000018467">
    <property type="component" value="Unassembled WGS sequence"/>
</dbReference>
<feature type="repeat" description="RCC1" evidence="5">
    <location>
        <begin position="120"/>
        <end position="170"/>
    </location>
</feature>
<feature type="repeat" description="RCC1" evidence="5">
    <location>
        <begin position="171"/>
        <end position="222"/>
    </location>
</feature>
<name>A0A3B1JZV9_ASTMX</name>
<dbReference type="PROSITE" id="PS00626">
    <property type="entry name" value="RCC1_2"/>
    <property type="match status" value="3"/>
</dbReference>
<keyword evidence="2" id="KW-0677">Repeat</keyword>
<evidence type="ECO:0000313" key="7">
    <source>
        <dbReference type="Ensembl" id="ENSAMXP00000047818.1"/>
    </source>
</evidence>
<evidence type="ECO:0000313" key="8">
    <source>
        <dbReference type="Proteomes" id="UP000018467"/>
    </source>
</evidence>
<dbReference type="InterPro" id="IPR035983">
    <property type="entry name" value="Hect_E3_ubiquitin_ligase"/>
</dbReference>
<dbReference type="Gene3D" id="3.30.2410.10">
    <property type="entry name" value="Hect, E3 ligase catalytic domain"/>
    <property type="match status" value="1"/>
</dbReference>
<dbReference type="AlphaFoldDB" id="A0A3B1JZV9"/>
<feature type="repeat" description="RCC1" evidence="5">
    <location>
        <begin position="223"/>
        <end position="274"/>
    </location>
</feature>
<evidence type="ECO:0000256" key="2">
    <source>
        <dbReference type="ARBA" id="ARBA00022737"/>
    </source>
</evidence>
<feature type="active site" description="Glycyl thioester intermediate" evidence="4">
    <location>
        <position position="738"/>
    </location>
</feature>
<reference evidence="7" key="4">
    <citation type="submission" date="2025-09" db="UniProtKB">
        <authorList>
            <consortium name="Ensembl"/>
        </authorList>
    </citation>
    <scope>IDENTIFICATION</scope>
</reference>
<evidence type="ECO:0000256" key="3">
    <source>
        <dbReference type="ARBA" id="ARBA00022786"/>
    </source>
</evidence>
<keyword evidence="3 4" id="KW-0833">Ubl conjugation pathway</keyword>
<feature type="domain" description="HECT" evidence="6">
    <location>
        <begin position="502"/>
        <end position="585"/>
    </location>
</feature>
<dbReference type="Gene3D" id="3.30.2160.10">
    <property type="entry name" value="Hect, E3 ligase catalytic domain"/>
    <property type="match status" value="2"/>
</dbReference>
<dbReference type="SUPFAM" id="SSF56204">
    <property type="entry name" value="Hect, E3 ligase catalytic domain"/>
    <property type="match status" value="1"/>
</dbReference>
<dbReference type="Pfam" id="PF00415">
    <property type="entry name" value="RCC1"/>
    <property type="match status" value="3"/>
</dbReference>
<dbReference type="Ensembl" id="ENSAMXT00000035997.1">
    <property type="protein sequence ID" value="ENSAMXP00000047818.1"/>
    <property type="gene ID" value="ENSAMXG00000036890.1"/>
</dbReference>
<sequence length="770" mass="86517">MLCYWGEEEGVRAGFGLVKPGGVQRTQSGVSFCSPGGRITQLAAGQRLLGLIRGDGSASVLRLTPSGAPCEGLNLNLNDKIQLMSCGETQAVLVVNGGKIIWMNQSNICRMIFHVVLSDGQLFTWGENSSGQLGLGRVEPSFPQPLRSLCGIPLAQISAGGDHSFALSMSGAVFGWGRNNSGQLGLGDTEDRYTPASVTHLSLKRTVFISCGEDHTATLSKGGTVFTFGSGCFGQLGHNSFIDELRPRVVTALWGSKVSHITCGRHHTLTLVHSSNTVYSFGRGQMGNGQQTNQCVSFLHGNNSDYPKPKQERRIVVLEDRQIDRWIRECDTKYSECRASLILFIVLSCDGHYQTSTNFSGLDLESVRAAFERLAEKDKVLSEIVENKLLPSLGDAAFDVEALRVYLILPELLRVLNKPLREMKLTAELASAILRLDSSMLQVLENYCSELTDDFIKTLVELFRNPIAKIISQKTFNPQADITDEHLKKYVQVLQLVYKVNYFYITLHYIWQTLLDFFIYEINTLLDIVRSPSLPEDRYFLFGCLCGLVFYNNSVVNLPFPLALFKKLLNVQPSLEDLTEFSPVLGNAEMPYTVSVCLLFFFCDRKKFVEAYVDHAMNGSVERVFEEFRRGFYKVCDRDLVEVFQPEELRGVMAGSEECDWDILKQNVTYEGLFHPKHPTIISFWEVFDELSDRNKKAFLLFLTGFDRVPVLGMNQVKMRVCPRLPSTQDHLPEALTCHSLLQLPVYNTKETLQAKLTEALQHKRGFWDD</sequence>
<protein>
    <submittedName>
        <fullName evidence="7">Si:ch73-190m4.1</fullName>
    </submittedName>
</protein>
<organism evidence="7 8">
    <name type="scientific">Astyanax mexicanus</name>
    <name type="common">Blind cave fish</name>
    <name type="synonym">Astyanax fasciatus mexicanus</name>
    <dbReference type="NCBI Taxonomy" id="7994"/>
    <lineage>
        <taxon>Eukaryota</taxon>
        <taxon>Metazoa</taxon>
        <taxon>Chordata</taxon>
        <taxon>Craniata</taxon>
        <taxon>Vertebrata</taxon>
        <taxon>Euteleostomi</taxon>
        <taxon>Actinopterygii</taxon>
        <taxon>Neopterygii</taxon>
        <taxon>Teleostei</taxon>
        <taxon>Ostariophysi</taxon>
        <taxon>Characiformes</taxon>
        <taxon>Characoidei</taxon>
        <taxon>Acestrorhamphidae</taxon>
        <taxon>Acestrorhamphinae</taxon>
        <taxon>Astyanax</taxon>
    </lineage>
</organism>
<dbReference type="GeneTree" id="ENSGT00940000165755"/>
<dbReference type="PROSITE" id="PS50012">
    <property type="entry name" value="RCC1_3"/>
    <property type="match status" value="3"/>
</dbReference>
<dbReference type="PRINTS" id="PR00633">
    <property type="entry name" value="RCCNDNSATION"/>
</dbReference>
<dbReference type="Gene3D" id="3.90.1750.10">
    <property type="entry name" value="Hect, E3 ligase catalytic domains"/>
    <property type="match status" value="2"/>
</dbReference>
<dbReference type="GO" id="GO:0006511">
    <property type="term" value="P:ubiquitin-dependent protein catabolic process"/>
    <property type="evidence" value="ECO:0007669"/>
    <property type="project" value="TreeGrafter"/>
</dbReference>
<dbReference type="Bgee" id="ENSAMXG00000036890">
    <property type="expression patterns" value="Expressed in zone of skin and 7 other cell types or tissues"/>
</dbReference>
<dbReference type="PROSITE" id="PS50237">
    <property type="entry name" value="HECT"/>
    <property type="match status" value="2"/>
</dbReference>
<feature type="domain" description="HECT" evidence="6">
    <location>
        <begin position="604"/>
        <end position="767"/>
    </location>
</feature>
<evidence type="ECO:0000256" key="4">
    <source>
        <dbReference type="PROSITE-ProRule" id="PRU00104"/>
    </source>
</evidence>
<dbReference type="InterPro" id="IPR000408">
    <property type="entry name" value="Reg_chr_condens"/>
</dbReference>
<dbReference type="Gene3D" id="2.130.10.30">
    <property type="entry name" value="Regulator of chromosome condensation 1/beta-lactamase-inhibitor protein II"/>
    <property type="match status" value="1"/>
</dbReference>
<dbReference type="PANTHER" id="PTHR45622:SF73">
    <property type="entry name" value="E3 UBIQUITIN-PROTEIN LIGASE HERC4-LIKE ISOFORM X1-RELATED"/>
    <property type="match status" value="1"/>
</dbReference>
<dbReference type="PANTHER" id="PTHR45622">
    <property type="entry name" value="UBIQUITIN-PROTEIN LIGASE E3A-RELATED"/>
    <property type="match status" value="1"/>
</dbReference>
<evidence type="ECO:0000256" key="1">
    <source>
        <dbReference type="ARBA" id="ARBA00022679"/>
    </source>
</evidence>
<proteinExistence type="predicted"/>
<reference evidence="7" key="3">
    <citation type="submission" date="2025-08" db="UniProtKB">
        <authorList>
            <consortium name="Ensembl"/>
        </authorList>
    </citation>
    <scope>IDENTIFICATION</scope>
</reference>
<evidence type="ECO:0000256" key="5">
    <source>
        <dbReference type="PROSITE-ProRule" id="PRU00235"/>
    </source>
</evidence>
<dbReference type="GO" id="GO:0005737">
    <property type="term" value="C:cytoplasm"/>
    <property type="evidence" value="ECO:0007669"/>
    <property type="project" value="TreeGrafter"/>
</dbReference>
<keyword evidence="8" id="KW-1185">Reference proteome</keyword>
<dbReference type="GO" id="GO:0061630">
    <property type="term" value="F:ubiquitin protein ligase activity"/>
    <property type="evidence" value="ECO:0007669"/>
    <property type="project" value="TreeGrafter"/>
</dbReference>
<dbReference type="GO" id="GO:0016567">
    <property type="term" value="P:protein ubiquitination"/>
    <property type="evidence" value="ECO:0007669"/>
    <property type="project" value="TreeGrafter"/>
</dbReference>
<dbReference type="Pfam" id="PF00632">
    <property type="entry name" value="HECT"/>
    <property type="match status" value="2"/>
</dbReference>
<reference evidence="8" key="1">
    <citation type="submission" date="2013-03" db="EMBL/GenBank/DDBJ databases">
        <authorList>
            <person name="Jeffery W."/>
            <person name="Warren W."/>
            <person name="Wilson R.K."/>
        </authorList>
    </citation>
    <scope>NUCLEOTIDE SEQUENCE</scope>
    <source>
        <strain evidence="8">female</strain>
    </source>
</reference>
<accession>A0A3B1JZV9</accession>
<dbReference type="InParanoid" id="A0A3B1JZV9"/>
<dbReference type="InterPro" id="IPR000569">
    <property type="entry name" value="HECT_dom"/>
</dbReference>
<dbReference type="InterPro" id="IPR051709">
    <property type="entry name" value="Ub-ligase/GTPase-reg"/>
</dbReference>
<dbReference type="InterPro" id="IPR009091">
    <property type="entry name" value="RCC1/BLIP-II"/>
</dbReference>
<dbReference type="SUPFAM" id="SSF50985">
    <property type="entry name" value="RCC1/BLIP-II"/>
    <property type="match status" value="1"/>
</dbReference>
<comment type="caution">
    <text evidence="4">Lacks conserved residue(s) required for the propagation of feature annotation.</text>
</comment>
<evidence type="ECO:0000259" key="6">
    <source>
        <dbReference type="PROSITE" id="PS50237"/>
    </source>
</evidence>
<dbReference type="STRING" id="7994.ENSAMXP00000047818"/>
<dbReference type="SMART" id="SM00119">
    <property type="entry name" value="HECTc"/>
    <property type="match status" value="1"/>
</dbReference>
<reference evidence="8" key="2">
    <citation type="journal article" date="2014" name="Nat. Commun.">
        <title>The cavefish genome reveals candidate genes for eye loss.</title>
        <authorList>
            <person name="McGaugh S.E."/>
            <person name="Gross J.B."/>
            <person name="Aken B."/>
            <person name="Blin M."/>
            <person name="Borowsky R."/>
            <person name="Chalopin D."/>
            <person name="Hinaux H."/>
            <person name="Jeffery W.R."/>
            <person name="Keene A."/>
            <person name="Ma L."/>
            <person name="Minx P."/>
            <person name="Murphy D."/>
            <person name="O'Quin K.E."/>
            <person name="Retaux S."/>
            <person name="Rohner N."/>
            <person name="Searle S.M."/>
            <person name="Stahl B.A."/>
            <person name="Tabin C."/>
            <person name="Volff J.N."/>
            <person name="Yoshizawa M."/>
            <person name="Warren W.C."/>
        </authorList>
    </citation>
    <scope>NUCLEOTIDE SEQUENCE [LARGE SCALE GENOMIC DNA]</scope>
    <source>
        <strain evidence="8">female</strain>
    </source>
</reference>
<keyword evidence="1" id="KW-0808">Transferase</keyword>
<dbReference type="FunFam" id="3.30.2410.10:FF:000003">
    <property type="entry name" value="probable E3 ubiquitin-protein ligase HERC4 isoform X1"/>
    <property type="match status" value="1"/>
</dbReference>